<evidence type="ECO:0000256" key="1">
    <source>
        <dbReference type="ARBA" id="ARBA00004123"/>
    </source>
</evidence>
<evidence type="ECO:0000256" key="3">
    <source>
        <dbReference type="ARBA" id="ARBA00023242"/>
    </source>
</evidence>
<dbReference type="Proteomes" id="UP000036987">
    <property type="component" value="Unassembled WGS sequence"/>
</dbReference>
<dbReference type="InterPro" id="IPR000504">
    <property type="entry name" value="RRM_dom"/>
</dbReference>
<dbReference type="InterPro" id="IPR012677">
    <property type="entry name" value="Nucleotide-bd_a/b_plait_sf"/>
</dbReference>
<dbReference type="Gene3D" id="3.30.70.330">
    <property type="match status" value="2"/>
</dbReference>
<dbReference type="SMART" id="SM00360">
    <property type="entry name" value="RRM"/>
    <property type="match status" value="2"/>
</dbReference>
<feature type="region of interest" description="Disordered" evidence="5">
    <location>
        <begin position="823"/>
        <end position="854"/>
    </location>
</feature>
<proteinExistence type="predicted"/>
<feature type="region of interest" description="Disordered" evidence="5">
    <location>
        <begin position="113"/>
        <end position="149"/>
    </location>
</feature>
<feature type="domain" description="RRM" evidence="6">
    <location>
        <begin position="154"/>
        <end position="228"/>
    </location>
</feature>
<dbReference type="CDD" id="cd21546">
    <property type="entry name" value="SPOC_FPA-like"/>
    <property type="match status" value="1"/>
</dbReference>
<dbReference type="SUPFAM" id="SSF54928">
    <property type="entry name" value="RNA-binding domain, RBD"/>
    <property type="match status" value="2"/>
</dbReference>
<feature type="compositionally biased region" description="Basic and acidic residues" evidence="5">
    <location>
        <begin position="1"/>
        <end position="23"/>
    </location>
</feature>
<comment type="subcellular location">
    <subcellularLocation>
        <location evidence="1">Nucleus</location>
    </subcellularLocation>
</comment>
<reference evidence="8" key="1">
    <citation type="journal article" date="2016" name="Nature">
        <title>The genome of the seagrass Zostera marina reveals angiosperm adaptation to the sea.</title>
        <authorList>
            <person name="Olsen J.L."/>
            <person name="Rouze P."/>
            <person name="Verhelst B."/>
            <person name="Lin Y.-C."/>
            <person name="Bayer T."/>
            <person name="Collen J."/>
            <person name="Dattolo E."/>
            <person name="De Paoli E."/>
            <person name="Dittami S."/>
            <person name="Maumus F."/>
            <person name="Michel G."/>
            <person name="Kersting A."/>
            <person name="Lauritano C."/>
            <person name="Lohaus R."/>
            <person name="Toepel M."/>
            <person name="Tonon T."/>
            <person name="Vanneste K."/>
            <person name="Amirebrahimi M."/>
            <person name="Brakel J."/>
            <person name="Bostroem C."/>
            <person name="Chovatia M."/>
            <person name="Grimwood J."/>
            <person name="Jenkins J.W."/>
            <person name="Jueterbock A."/>
            <person name="Mraz A."/>
            <person name="Stam W.T."/>
            <person name="Tice H."/>
            <person name="Bornberg-Bauer E."/>
            <person name="Green P.J."/>
            <person name="Pearson G.A."/>
            <person name="Procaccini G."/>
            <person name="Duarte C.M."/>
            <person name="Schmutz J."/>
            <person name="Reusch T.B.H."/>
            <person name="Van de Peer Y."/>
        </authorList>
    </citation>
    <scope>NUCLEOTIDE SEQUENCE [LARGE SCALE GENOMIC DNA]</scope>
    <source>
        <strain evidence="8">cv. Finnish</strain>
    </source>
</reference>
<dbReference type="GO" id="GO:0003723">
    <property type="term" value="F:RNA binding"/>
    <property type="evidence" value="ECO:0000318"/>
    <property type="project" value="GO_Central"/>
</dbReference>
<protein>
    <recommendedName>
        <fullName evidence="6">RRM domain-containing protein</fullName>
    </recommendedName>
</protein>
<evidence type="ECO:0000259" key="6">
    <source>
        <dbReference type="PROSITE" id="PS50102"/>
    </source>
</evidence>
<dbReference type="Pfam" id="PF00076">
    <property type="entry name" value="RRM_1"/>
    <property type="match status" value="2"/>
</dbReference>
<feature type="region of interest" description="Disordered" evidence="5">
    <location>
        <begin position="1"/>
        <end position="28"/>
    </location>
</feature>
<keyword evidence="2 4" id="KW-0694">RNA-binding</keyword>
<feature type="domain" description="RRM" evidence="6">
    <location>
        <begin position="37"/>
        <end position="109"/>
    </location>
</feature>
<gene>
    <name evidence="7" type="ORF">ZOSMA_101G00790</name>
</gene>
<sequence length="873" mass="99009">MMRREKGRDMHDSEYSPKSEEKGGQVGFERIGAPPSRHLWIGNLSIHMTQALLYDTFIRFGDIDNVIFIQGRSYAFVNYRNEEDAVVANRMLQGFVVSGLPLRVEFQKGDKSLATLDNDHEQNREERYSTDQGKSYEQRDSRLYSPENSYSEPNEVLRIGFPAFLNITEMMLRRAFSSFGDINKIMTFPGCTYAFVEYRSVVAACQAKKALQGKLFGNPRITLCFARSDMPLSEYGREFSTPSFRSSDGLREASQLDCKFDMPSTKTFSNMRQMPGGDTDGIIGFGQNDIRSRPSSNVFPGANVGNDFETTRFQGIGSEGLYDHHYRNSSPLVDRDLVHHDFPQVDMHLRDPNFDDSWDVKNDIFPLAKRIRADSDKYHDNELPDYLFSDFKREREYSSTPKFHSDREINRRGFASSISSDRGLHNQSKRSIHQPEDDFWRAPDAEVGIGPVYLNPSSHQALIKDWRWEGTIAKSGTQVCRARCFPVGKSLDFMLPDYLDCTARTSLDMLSKHFYHADSSWVIFFVPETDADIVYYNEFMNYLGEKKRAAVSKLGEKTTLFLVPPSDFSECVLKVPGKVSISGVVLKFLQPILNDLSSRLHEPNTNAQSFAKFQDQSSQMNHTLPDYDGSSKSQNYFCPSSEHINSGTSTGGVLPHPMEMISSSTYEEKSEHQLQHQNHNLQSDWHSRENVHMPNANSNNVGSSCTLDYPMGGEHEYPLLKSVTMQVMQQRASLTTPSIPENSYNMPQQHEIVKPKQVSQSTSVPAFQPEQLAQLATLLEHKKRLAEGMTTTTEPSLLASDPSISRLQQTKQYPSNISTAATNSAFDHHGYNSSQQIESHDREEEEKSDSQKQLQAALQLAATLLQKIQQKSN</sequence>
<comment type="caution">
    <text evidence="7">The sequence shown here is derived from an EMBL/GenBank/DDBJ whole genome shotgun (WGS) entry which is preliminary data.</text>
</comment>
<keyword evidence="3" id="KW-0539">Nucleus</keyword>
<dbReference type="EMBL" id="LFYR01000025">
    <property type="protein sequence ID" value="KMZ76495.1"/>
    <property type="molecule type" value="Genomic_DNA"/>
</dbReference>
<dbReference type="Pfam" id="PF07744">
    <property type="entry name" value="SPOC"/>
    <property type="match status" value="1"/>
</dbReference>
<dbReference type="PANTHER" id="PTHR23189">
    <property type="entry name" value="RNA RECOGNITION MOTIF-CONTAINING"/>
    <property type="match status" value="1"/>
</dbReference>
<dbReference type="GO" id="GO:0005634">
    <property type="term" value="C:nucleus"/>
    <property type="evidence" value="ECO:0007669"/>
    <property type="project" value="UniProtKB-SubCell"/>
</dbReference>
<keyword evidence="8" id="KW-1185">Reference proteome</keyword>
<dbReference type="STRING" id="29655.A0A0K9Q6H2"/>
<dbReference type="PROSITE" id="PS50102">
    <property type="entry name" value="RRM"/>
    <property type="match status" value="2"/>
</dbReference>
<dbReference type="OMA" id="VNQQYPA"/>
<evidence type="ECO:0000256" key="5">
    <source>
        <dbReference type="SAM" id="MobiDB-lite"/>
    </source>
</evidence>
<dbReference type="CDD" id="cd00590">
    <property type="entry name" value="RRM_SF"/>
    <property type="match status" value="2"/>
</dbReference>
<dbReference type="InterPro" id="IPR012921">
    <property type="entry name" value="SPOC_C"/>
</dbReference>
<organism evidence="7 8">
    <name type="scientific">Zostera marina</name>
    <name type="common">Eelgrass</name>
    <dbReference type="NCBI Taxonomy" id="29655"/>
    <lineage>
        <taxon>Eukaryota</taxon>
        <taxon>Viridiplantae</taxon>
        <taxon>Streptophyta</taxon>
        <taxon>Embryophyta</taxon>
        <taxon>Tracheophyta</taxon>
        <taxon>Spermatophyta</taxon>
        <taxon>Magnoliopsida</taxon>
        <taxon>Liliopsida</taxon>
        <taxon>Zosteraceae</taxon>
        <taxon>Zostera</taxon>
    </lineage>
</organism>
<name>A0A0K9Q6H2_ZOSMR</name>
<feature type="compositionally biased region" description="Polar residues" evidence="5">
    <location>
        <begin position="823"/>
        <end position="837"/>
    </location>
</feature>
<evidence type="ECO:0000256" key="2">
    <source>
        <dbReference type="ARBA" id="ARBA00022884"/>
    </source>
</evidence>
<evidence type="ECO:0000256" key="4">
    <source>
        <dbReference type="PROSITE-ProRule" id="PRU00176"/>
    </source>
</evidence>
<accession>A0A0K9Q6H2</accession>
<dbReference type="OrthoDB" id="439808at2759"/>
<dbReference type="AlphaFoldDB" id="A0A0K9Q6H2"/>
<feature type="compositionally biased region" description="Basic and acidic residues" evidence="5">
    <location>
        <begin position="113"/>
        <end position="142"/>
    </location>
</feature>
<dbReference type="InterPro" id="IPR035979">
    <property type="entry name" value="RBD_domain_sf"/>
</dbReference>
<evidence type="ECO:0000313" key="7">
    <source>
        <dbReference type="EMBL" id="KMZ76495.1"/>
    </source>
</evidence>
<evidence type="ECO:0000313" key="8">
    <source>
        <dbReference type="Proteomes" id="UP000036987"/>
    </source>
</evidence>